<evidence type="ECO:0000256" key="3">
    <source>
        <dbReference type="ARBA" id="ARBA00022776"/>
    </source>
</evidence>
<feature type="region of interest" description="Disordered" evidence="6">
    <location>
        <begin position="465"/>
        <end position="487"/>
    </location>
</feature>
<comment type="caution">
    <text evidence="8">The sequence shown here is derived from an EMBL/GenBank/DDBJ whole genome shotgun (WGS) entry which is preliminary data.</text>
</comment>
<dbReference type="EMBL" id="NBSH01000001">
    <property type="protein sequence ID" value="ORX40520.1"/>
    <property type="molecule type" value="Genomic_DNA"/>
</dbReference>
<dbReference type="GO" id="GO:0034399">
    <property type="term" value="C:nuclear periphery"/>
    <property type="evidence" value="ECO:0007669"/>
    <property type="project" value="TreeGrafter"/>
</dbReference>
<evidence type="ECO:0000259" key="7">
    <source>
        <dbReference type="Pfam" id="PF12896"/>
    </source>
</evidence>
<sequence length="688" mass="77183">MDLVILLSSPDTHGKGKERAGGILVELWRLSGGKVWDREIQGRLGGLAWTLDGLHLSLLLLHGRDCTVDHLSVHDGKTVRSIPLDIHPSDSEWLSYENGNRWWHMGWEAGKSPWPQRGPGEPLTIFDSLPRVSIPEQPKPPHLMMMRLKQAPDDTSPAPRHELLKDFPCLLPSASPMPPDILRIGPPASDIRHLFLTGTYPTDVRTDLRQVLLVDKISEMLDVVLRGISVAHHHFREAGKQTMIWREEVETCGEQQGMSKKDTHSDLFRLLMTGRCSPGVSEWLGNRLTGRTLTKWEETMTNGYKAIQTVISESITPALERIVLLTPHRATLPITLGLCKLIEGVRQTAAHEAMASAEFIKWLNYEIARGVSQDQSSDAQPSITYDLKLVWSFLKAGFIDSPLQQHFHSLDKDDYVTIPSRPKAKPLPLDTVLRRTVHRLNGAHVSTPVRELSPVNAHLSLDSSAISHDDDDEDDADSSPDSPDTVAVEHPVEDYRNVMLEPWAWANTLLKQCRSMVSYPEPEHEGGYEDLGKEVYAEADFDGLDGQKLRAWVNVGTTRRLTVSWLNPWDRPRQATFEADGEIIALHFFDEDELAVLLVCDGQTYLATVNIERNIAEDVPLQISRCRQIDGIASGRNSLATNGRKGRRSGCVLTTGGRRLEVFDMDQDEDGDEEGDEEQVDEDEEMDE</sequence>
<dbReference type="RefSeq" id="XP_021874199.1">
    <property type="nucleotide sequence ID" value="XM_022017659.1"/>
</dbReference>
<dbReference type="InterPro" id="IPR024789">
    <property type="entry name" value="APC4"/>
</dbReference>
<feature type="domain" description="Anaphase-promoting complex subunit 4 long" evidence="7">
    <location>
        <begin position="213"/>
        <end position="325"/>
    </location>
</feature>
<evidence type="ECO:0000256" key="5">
    <source>
        <dbReference type="ARBA" id="ARBA00023306"/>
    </source>
</evidence>
<dbReference type="GeneID" id="33559468"/>
<evidence type="ECO:0000256" key="2">
    <source>
        <dbReference type="ARBA" id="ARBA00022618"/>
    </source>
</evidence>
<proteinExistence type="predicted"/>
<dbReference type="AlphaFoldDB" id="A0A1Y1UR46"/>
<evidence type="ECO:0000313" key="8">
    <source>
        <dbReference type="EMBL" id="ORX40520.1"/>
    </source>
</evidence>
<gene>
    <name evidence="8" type="ORF">BD324DRAFT_647447</name>
</gene>
<dbReference type="GO" id="GO:0051301">
    <property type="term" value="P:cell division"/>
    <property type="evidence" value="ECO:0007669"/>
    <property type="project" value="UniProtKB-KW"/>
</dbReference>
<evidence type="ECO:0000313" key="9">
    <source>
        <dbReference type="Proteomes" id="UP000193218"/>
    </source>
</evidence>
<dbReference type="InParanoid" id="A0A1Y1UR46"/>
<dbReference type="Proteomes" id="UP000193218">
    <property type="component" value="Unassembled WGS sequence"/>
</dbReference>
<evidence type="ECO:0000256" key="1">
    <source>
        <dbReference type="ARBA" id="ARBA00016067"/>
    </source>
</evidence>
<feature type="compositionally biased region" description="Acidic residues" evidence="6">
    <location>
        <begin position="469"/>
        <end position="478"/>
    </location>
</feature>
<keyword evidence="3" id="KW-0498">Mitosis</keyword>
<feature type="compositionally biased region" description="Acidic residues" evidence="6">
    <location>
        <begin position="663"/>
        <end position="688"/>
    </location>
</feature>
<dbReference type="GO" id="GO:0031145">
    <property type="term" value="P:anaphase-promoting complex-dependent catabolic process"/>
    <property type="evidence" value="ECO:0007669"/>
    <property type="project" value="InterPro"/>
</dbReference>
<accession>A0A1Y1UR46</accession>
<evidence type="ECO:0000256" key="4">
    <source>
        <dbReference type="ARBA" id="ARBA00022786"/>
    </source>
</evidence>
<keyword evidence="5" id="KW-0131">Cell cycle</keyword>
<keyword evidence="4" id="KW-0833">Ubl conjugation pathway</keyword>
<feature type="region of interest" description="Disordered" evidence="6">
    <location>
        <begin position="662"/>
        <end position="688"/>
    </location>
</feature>
<organism evidence="8 9">
    <name type="scientific">Kockovaella imperatae</name>
    <dbReference type="NCBI Taxonomy" id="4999"/>
    <lineage>
        <taxon>Eukaryota</taxon>
        <taxon>Fungi</taxon>
        <taxon>Dikarya</taxon>
        <taxon>Basidiomycota</taxon>
        <taxon>Agaricomycotina</taxon>
        <taxon>Tremellomycetes</taxon>
        <taxon>Tremellales</taxon>
        <taxon>Cuniculitremaceae</taxon>
        <taxon>Kockovaella</taxon>
    </lineage>
</organism>
<dbReference type="PANTHER" id="PTHR13260">
    <property type="entry name" value="ANAPHASE PROMOTING COMPLEX SUBUNIT 4 APC4"/>
    <property type="match status" value="1"/>
</dbReference>
<keyword evidence="2" id="KW-0132">Cell division</keyword>
<dbReference type="PANTHER" id="PTHR13260:SF0">
    <property type="entry name" value="ANAPHASE-PROMOTING COMPLEX SUBUNIT 4"/>
    <property type="match status" value="1"/>
</dbReference>
<dbReference type="GO" id="GO:0005680">
    <property type="term" value="C:anaphase-promoting complex"/>
    <property type="evidence" value="ECO:0007669"/>
    <property type="project" value="InterPro"/>
</dbReference>
<dbReference type="InterPro" id="IPR024790">
    <property type="entry name" value="APC4_long_dom"/>
</dbReference>
<name>A0A1Y1UR46_9TREE</name>
<dbReference type="OrthoDB" id="10259843at2759"/>
<dbReference type="GO" id="GO:0070979">
    <property type="term" value="P:protein K11-linked ubiquitination"/>
    <property type="evidence" value="ECO:0007669"/>
    <property type="project" value="TreeGrafter"/>
</dbReference>
<evidence type="ECO:0000256" key="6">
    <source>
        <dbReference type="SAM" id="MobiDB-lite"/>
    </source>
</evidence>
<dbReference type="STRING" id="4999.A0A1Y1UR46"/>
<protein>
    <recommendedName>
        <fullName evidence="1">Anaphase-promoting complex subunit 4</fullName>
    </recommendedName>
</protein>
<keyword evidence="9" id="KW-1185">Reference proteome</keyword>
<dbReference type="Pfam" id="PF12896">
    <property type="entry name" value="ANAPC4"/>
    <property type="match status" value="1"/>
</dbReference>
<reference evidence="8 9" key="1">
    <citation type="submission" date="2017-03" db="EMBL/GenBank/DDBJ databases">
        <title>Widespread Adenine N6-methylation of Active Genes in Fungi.</title>
        <authorList>
            <consortium name="DOE Joint Genome Institute"/>
            <person name="Mondo S.J."/>
            <person name="Dannebaum R.O."/>
            <person name="Kuo R.C."/>
            <person name="Louie K.B."/>
            <person name="Bewick A.J."/>
            <person name="Labutti K."/>
            <person name="Haridas S."/>
            <person name="Kuo A."/>
            <person name="Salamov A."/>
            <person name="Ahrendt S.R."/>
            <person name="Lau R."/>
            <person name="Bowen B.P."/>
            <person name="Lipzen A."/>
            <person name="Sullivan W."/>
            <person name="Andreopoulos W.B."/>
            <person name="Clum A."/>
            <person name="Lindquist E."/>
            <person name="Daum C."/>
            <person name="Northen T.R."/>
            <person name="Ramamoorthy G."/>
            <person name="Schmitz R.J."/>
            <person name="Gryganskyi A."/>
            <person name="Culley D."/>
            <person name="Magnuson J."/>
            <person name="James T.Y."/>
            <person name="O'Malley M.A."/>
            <person name="Stajich J.E."/>
            <person name="Spatafora J.W."/>
            <person name="Visel A."/>
            <person name="Grigoriev I.V."/>
        </authorList>
    </citation>
    <scope>NUCLEOTIDE SEQUENCE [LARGE SCALE GENOMIC DNA]</scope>
    <source>
        <strain evidence="8 9">NRRL Y-17943</strain>
    </source>
</reference>